<reference evidence="1" key="1">
    <citation type="journal article" date="2014" name="Front. Microbiol.">
        <title>High frequency of phylogenetically diverse reductive dehalogenase-homologous genes in deep subseafloor sedimentary metagenomes.</title>
        <authorList>
            <person name="Kawai M."/>
            <person name="Futagami T."/>
            <person name="Toyoda A."/>
            <person name="Takaki Y."/>
            <person name="Nishi S."/>
            <person name="Hori S."/>
            <person name="Arai W."/>
            <person name="Tsubouchi T."/>
            <person name="Morono Y."/>
            <person name="Uchiyama I."/>
            <person name="Ito T."/>
            <person name="Fujiyama A."/>
            <person name="Inagaki F."/>
            <person name="Takami H."/>
        </authorList>
    </citation>
    <scope>NUCLEOTIDE SEQUENCE</scope>
    <source>
        <strain evidence="1">Expedition CK06-06</strain>
    </source>
</reference>
<comment type="caution">
    <text evidence="1">The sequence shown here is derived from an EMBL/GenBank/DDBJ whole genome shotgun (WGS) entry which is preliminary data.</text>
</comment>
<evidence type="ECO:0008006" key="2">
    <source>
        <dbReference type="Google" id="ProtNLM"/>
    </source>
</evidence>
<proteinExistence type="predicted"/>
<evidence type="ECO:0000313" key="1">
    <source>
        <dbReference type="EMBL" id="GAG76423.1"/>
    </source>
</evidence>
<sequence length="110" mass="12858">AQRGTKINGLILNKVYNKNFELSIDDIEKTVDVPVMAVIPHDVNILRALSEFKSSTAHKPKSKGSTEYKKLAAVLVGEKYRPRRFRDRLRITPKRQEINREIFYKRVFKE</sequence>
<name>X1AW36_9ZZZZ</name>
<organism evidence="1">
    <name type="scientific">marine sediment metagenome</name>
    <dbReference type="NCBI Taxonomy" id="412755"/>
    <lineage>
        <taxon>unclassified sequences</taxon>
        <taxon>metagenomes</taxon>
        <taxon>ecological metagenomes</taxon>
    </lineage>
</organism>
<dbReference type="EMBL" id="BART01015993">
    <property type="protein sequence ID" value="GAG76423.1"/>
    <property type="molecule type" value="Genomic_DNA"/>
</dbReference>
<gene>
    <name evidence="1" type="ORF">S01H4_30902</name>
</gene>
<dbReference type="SUPFAM" id="SSF52540">
    <property type="entry name" value="P-loop containing nucleoside triphosphate hydrolases"/>
    <property type="match status" value="1"/>
</dbReference>
<accession>X1AW36</accession>
<dbReference type="Gene3D" id="3.40.50.300">
    <property type="entry name" value="P-loop containing nucleotide triphosphate hydrolases"/>
    <property type="match status" value="1"/>
</dbReference>
<dbReference type="InterPro" id="IPR027417">
    <property type="entry name" value="P-loop_NTPase"/>
</dbReference>
<protein>
    <recommendedName>
        <fullName evidence="2">CobQ/CobB/MinD/ParA nucleotide binding domain-containing protein</fullName>
    </recommendedName>
</protein>
<dbReference type="AlphaFoldDB" id="X1AW36"/>
<feature type="non-terminal residue" evidence="1">
    <location>
        <position position="1"/>
    </location>
</feature>